<protein>
    <submittedName>
        <fullName evidence="3">HlyD family efflux transporter periplasmic adaptor subunit</fullName>
    </submittedName>
</protein>
<proteinExistence type="predicted"/>
<dbReference type="InterPro" id="IPR002477">
    <property type="entry name" value="Peptidoglycan-bd-like"/>
</dbReference>
<dbReference type="AlphaFoldDB" id="A0A7K3WII7"/>
<dbReference type="Pfam" id="PF01471">
    <property type="entry name" value="PG_binding_1"/>
    <property type="match status" value="1"/>
</dbReference>
<keyword evidence="1" id="KW-0732">Signal</keyword>
<dbReference type="SUPFAM" id="SSF47090">
    <property type="entry name" value="PGBD-like"/>
    <property type="match status" value="1"/>
</dbReference>
<gene>
    <name evidence="3" type="ORF">G1H19_20265</name>
</gene>
<evidence type="ECO:0000259" key="2">
    <source>
        <dbReference type="Pfam" id="PF01471"/>
    </source>
</evidence>
<dbReference type="Gene3D" id="1.10.101.10">
    <property type="entry name" value="PGBD-like superfamily/PGBD"/>
    <property type="match status" value="1"/>
</dbReference>
<dbReference type="EMBL" id="JAAGWK010000033">
    <property type="protein sequence ID" value="NEL56308.1"/>
    <property type="molecule type" value="Genomic_DNA"/>
</dbReference>
<feature type="domain" description="Peptidoglycan binding-like" evidence="2">
    <location>
        <begin position="122"/>
        <end position="169"/>
    </location>
</feature>
<evidence type="ECO:0000313" key="4">
    <source>
        <dbReference type="Proteomes" id="UP000470470"/>
    </source>
</evidence>
<dbReference type="RefSeq" id="WP_152727774.1">
    <property type="nucleotide sequence ID" value="NZ_JAABOZ010000001.1"/>
</dbReference>
<reference evidence="3 4" key="1">
    <citation type="submission" date="2020-02" db="EMBL/GenBank/DDBJ databases">
        <title>The whole genome sequence of CPCC 205119.</title>
        <authorList>
            <person name="Jiang Z."/>
        </authorList>
    </citation>
    <scope>NUCLEOTIDE SEQUENCE [LARGE SCALE GENOMIC DNA]</scope>
    <source>
        <strain evidence="3 4">CPCC 205119</strain>
    </source>
</reference>
<accession>A0A7K3WII7</accession>
<sequence>MTTRRRTRTAVALVATAVAVLAGAVGLTDRADPPAAAPAPVVATAPVTLGAMVDQTDVRGTLAHPDAGPVVAGRAGVLTSLPAVGTTIGPGQTLYTVDTRPVVLLLGSLPAWRTLAAGIPDGEDVRQLEQGLSALGRFPQAPDTRFTAATAVAVRSWQRSLGLEPTGAVERSAIVFAPQPLRVDALSSRVGADVGAGTELFTTSGTDTVVSADLGLDDQQLAVAGAAVTVVLPDGTELPATVGAVGDTVERPGPDEDSGEVVVPVTVTVADQAGAARFSRADVTVRFSSTLGEDLLTVPVEALVAIDPSCFGVEVPDPARPGRTTVLPVTVGVFASGRVAVTGEGIVAGLRVVVAGP</sequence>
<dbReference type="Proteomes" id="UP000470470">
    <property type="component" value="Unassembled WGS sequence"/>
</dbReference>
<feature type="chain" id="PRO_5038448383" evidence="1">
    <location>
        <begin position="25"/>
        <end position="357"/>
    </location>
</feature>
<feature type="signal peptide" evidence="1">
    <location>
        <begin position="1"/>
        <end position="24"/>
    </location>
</feature>
<organism evidence="3 4">
    <name type="scientific">Goekera deserti</name>
    <dbReference type="NCBI Taxonomy" id="2497753"/>
    <lineage>
        <taxon>Bacteria</taxon>
        <taxon>Bacillati</taxon>
        <taxon>Actinomycetota</taxon>
        <taxon>Actinomycetes</taxon>
        <taxon>Geodermatophilales</taxon>
        <taxon>Geodermatophilaceae</taxon>
        <taxon>Goekera</taxon>
    </lineage>
</organism>
<comment type="caution">
    <text evidence="3">The sequence shown here is derived from an EMBL/GenBank/DDBJ whole genome shotgun (WGS) entry which is preliminary data.</text>
</comment>
<dbReference type="InterPro" id="IPR036366">
    <property type="entry name" value="PGBDSf"/>
</dbReference>
<name>A0A7K3WII7_9ACTN</name>
<dbReference type="InterPro" id="IPR036365">
    <property type="entry name" value="PGBD-like_sf"/>
</dbReference>
<evidence type="ECO:0000256" key="1">
    <source>
        <dbReference type="SAM" id="SignalP"/>
    </source>
</evidence>
<keyword evidence="4" id="KW-1185">Reference proteome</keyword>
<evidence type="ECO:0000313" key="3">
    <source>
        <dbReference type="EMBL" id="NEL56308.1"/>
    </source>
</evidence>